<reference evidence="2" key="1">
    <citation type="submission" date="2018-02" db="EMBL/GenBank/DDBJ databases">
        <authorList>
            <person name="Cohen D.B."/>
            <person name="Kent A.D."/>
        </authorList>
    </citation>
    <scope>NUCLEOTIDE SEQUENCE</scope>
</reference>
<gene>
    <name evidence="2" type="ORF">FSB_LOCUS20100</name>
    <name evidence="3" type="ORF">FSB_LOCUS35376</name>
</gene>
<sequence length="175" mass="19616">MEPETERDEEQRRSRTVRRRQERCGRNGEGWARVGRFGFGRNILSYPTASDLNKWVGGLTESGENHARSGEISPNPARSLPDLVRSLQIRRDLARLVRSRLVVLGEIQSALRCSVTSRRCVAVLGGEDLLGEVTDFVILGEVLGNEREDLLGEVTDFVILGEVLGNERESEAKRE</sequence>
<protein>
    <submittedName>
        <fullName evidence="2">Uncharacterized protein</fullName>
    </submittedName>
</protein>
<evidence type="ECO:0000313" key="2">
    <source>
        <dbReference type="EMBL" id="SPC92218.1"/>
    </source>
</evidence>
<dbReference type="EMBL" id="OIVN01001291">
    <property type="protein sequence ID" value="SPC92218.1"/>
    <property type="molecule type" value="Genomic_DNA"/>
</dbReference>
<organism evidence="2">
    <name type="scientific">Fagus sylvatica</name>
    <name type="common">Beechnut</name>
    <dbReference type="NCBI Taxonomy" id="28930"/>
    <lineage>
        <taxon>Eukaryota</taxon>
        <taxon>Viridiplantae</taxon>
        <taxon>Streptophyta</taxon>
        <taxon>Embryophyta</taxon>
        <taxon>Tracheophyta</taxon>
        <taxon>Spermatophyta</taxon>
        <taxon>Magnoliopsida</taxon>
        <taxon>eudicotyledons</taxon>
        <taxon>Gunneridae</taxon>
        <taxon>Pentapetalae</taxon>
        <taxon>rosids</taxon>
        <taxon>fabids</taxon>
        <taxon>Fagales</taxon>
        <taxon>Fagaceae</taxon>
        <taxon>Fagus</taxon>
    </lineage>
</organism>
<evidence type="ECO:0000313" key="3">
    <source>
        <dbReference type="EMBL" id="SPD07494.1"/>
    </source>
</evidence>
<feature type="region of interest" description="Disordered" evidence="1">
    <location>
        <begin position="1"/>
        <end position="21"/>
    </location>
</feature>
<dbReference type="AlphaFoldDB" id="A0A2N9FY93"/>
<dbReference type="EMBL" id="OIVN01002922">
    <property type="protein sequence ID" value="SPD07494.1"/>
    <property type="molecule type" value="Genomic_DNA"/>
</dbReference>
<accession>A0A2N9FY93</accession>
<evidence type="ECO:0000256" key="1">
    <source>
        <dbReference type="SAM" id="MobiDB-lite"/>
    </source>
</evidence>
<proteinExistence type="predicted"/>
<name>A0A2N9FY93_FAGSY</name>